<sequence length="140" mass="15516">MRLFVDCDDTLIIYDTKPHEDGCHQEGCVECGYTETHPYGVLRGQPFRLNEPLIEYIKAFRGKYPASLVIIWSGGGKDYAKHIANVAGLDDLDIVAMDKGKETYGLVSADDIVVDDMSLRGVAATVSPPDFFDNKDNWGL</sequence>
<organism evidence="1">
    <name type="scientific">marine sediment metagenome</name>
    <dbReference type="NCBI Taxonomy" id="412755"/>
    <lineage>
        <taxon>unclassified sequences</taxon>
        <taxon>metagenomes</taxon>
        <taxon>ecological metagenomes</taxon>
    </lineage>
</organism>
<name>A0A0F9DCE8_9ZZZZ</name>
<comment type="caution">
    <text evidence="1">The sequence shown here is derived from an EMBL/GenBank/DDBJ whole genome shotgun (WGS) entry which is preliminary data.</text>
</comment>
<dbReference type="AlphaFoldDB" id="A0A0F9DCE8"/>
<evidence type="ECO:0000313" key="1">
    <source>
        <dbReference type="EMBL" id="KKL15466.1"/>
    </source>
</evidence>
<dbReference type="EMBL" id="LAZR01040056">
    <property type="protein sequence ID" value="KKL15466.1"/>
    <property type="molecule type" value="Genomic_DNA"/>
</dbReference>
<protein>
    <recommendedName>
        <fullName evidence="2">FCP1 homology domain-containing protein</fullName>
    </recommendedName>
</protein>
<reference evidence="1" key="1">
    <citation type="journal article" date="2015" name="Nature">
        <title>Complex archaea that bridge the gap between prokaryotes and eukaryotes.</title>
        <authorList>
            <person name="Spang A."/>
            <person name="Saw J.H."/>
            <person name="Jorgensen S.L."/>
            <person name="Zaremba-Niedzwiedzka K."/>
            <person name="Martijn J."/>
            <person name="Lind A.E."/>
            <person name="van Eijk R."/>
            <person name="Schleper C."/>
            <person name="Guy L."/>
            <person name="Ettema T.J."/>
        </authorList>
    </citation>
    <scope>NUCLEOTIDE SEQUENCE</scope>
</reference>
<accession>A0A0F9DCE8</accession>
<gene>
    <name evidence="1" type="ORF">LCGC14_2505360</name>
</gene>
<proteinExistence type="predicted"/>
<evidence type="ECO:0008006" key="2">
    <source>
        <dbReference type="Google" id="ProtNLM"/>
    </source>
</evidence>